<dbReference type="Proteomes" id="UP000291562">
    <property type="component" value="Chromosome"/>
</dbReference>
<evidence type="ECO:0000313" key="3">
    <source>
        <dbReference type="Proteomes" id="UP000291562"/>
    </source>
</evidence>
<keyword evidence="3" id="KW-1185">Reference proteome</keyword>
<keyword evidence="1" id="KW-0812">Transmembrane</keyword>
<proteinExistence type="predicted"/>
<evidence type="ECO:0000256" key="1">
    <source>
        <dbReference type="SAM" id="Phobius"/>
    </source>
</evidence>
<protein>
    <submittedName>
        <fullName evidence="2">DUF3142 domain-containing protein</fullName>
    </submittedName>
</protein>
<accession>A0A411HEN1</accession>
<organism evidence="2 3">
    <name type="scientific">Pseudolysobacter antarcticus</name>
    <dbReference type="NCBI Taxonomy" id="2511995"/>
    <lineage>
        <taxon>Bacteria</taxon>
        <taxon>Pseudomonadati</taxon>
        <taxon>Pseudomonadota</taxon>
        <taxon>Gammaproteobacteria</taxon>
        <taxon>Lysobacterales</taxon>
        <taxon>Rhodanobacteraceae</taxon>
        <taxon>Pseudolysobacter</taxon>
    </lineage>
</organism>
<keyword evidence="1" id="KW-1133">Transmembrane helix</keyword>
<sequence>MRQWRMQTARQSHPGNFSCLRAGVWMLACLIAGCARVIVPLEQQAYVWQRVWTPAVIDAARAAPADFSALRVLVAEMRSDGELQPINPTLTVLAQTGLPVTAVVRIDGQLAPGSSVVLLPILTALQQQFHDAGIVLRGIEIDYDCASARLPQYAVLLAELRQKLPPELRLSITALPTWLQTSELETLLASVDEVVLQVHAVQDPNRGLFSRIHAATWIAAFAARSNKPFRVALPAYGSRVDWDENGRVIAVISETSASSTGIEQRELRADPREVAVLLQALQRDPPPHLAGIVWFRLPTADDQRAWRTSTLHAVIAGQPLRADLRAQLALREAPGLYDVLLQNRGNLDADLPASVRVTASGCHADALNGYVLPDDENSPAENELHWKLQKPARLAAGQQRIIGWLRCADSLSGSVIHVEP</sequence>
<dbReference type="PROSITE" id="PS51257">
    <property type="entry name" value="PROKAR_LIPOPROTEIN"/>
    <property type="match status" value="1"/>
</dbReference>
<dbReference type="AlphaFoldDB" id="A0A411HEN1"/>
<gene>
    <name evidence="2" type="ORF">ELE36_00220</name>
</gene>
<keyword evidence="1" id="KW-0472">Membrane</keyword>
<dbReference type="InterPro" id="IPR021488">
    <property type="entry name" value="DUF3142"/>
</dbReference>
<feature type="transmembrane region" description="Helical" evidence="1">
    <location>
        <begin position="20"/>
        <end position="39"/>
    </location>
</feature>
<dbReference type="EMBL" id="CP035704">
    <property type="protein sequence ID" value="QBB68927.1"/>
    <property type="molecule type" value="Genomic_DNA"/>
</dbReference>
<dbReference type="KEGG" id="xbc:ELE36_00220"/>
<evidence type="ECO:0000313" key="2">
    <source>
        <dbReference type="EMBL" id="QBB68927.1"/>
    </source>
</evidence>
<dbReference type="OrthoDB" id="187794at2"/>
<reference evidence="2 3" key="1">
    <citation type="submission" date="2019-01" db="EMBL/GenBank/DDBJ databases">
        <title>Pseudolysobacter antarctica gen. nov., sp. nov., isolated from Fildes Peninsula, Antarctica.</title>
        <authorList>
            <person name="Wei Z."/>
            <person name="Peng F."/>
        </authorList>
    </citation>
    <scope>NUCLEOTIDE SEQUENCE [LARGE SCALE GENOMIC DNA]</scope>
    <source>
        <strain evidence="2 3">AQ6-296</strain>
    </source>
</reference>
<name>A0A411HEN1_9GAMM</name>
<dbReference type="Pfam" id="PF11340">
    <property type="entry name" value="DUF3142"/>
    <property type="match status" value="1"/>
</dbReference>